<dbReference type="OMA" id="SETNTMC"/>
<evidence type="ECO:0000259" key="6">
    <source>
        <dbReference type="PROSITE" id="PS50011"/>
    </source>
</evidence>
<dbReference type="Proteomes" id="UP000030762">
    <property type="component" value="Unassembled WGS sequence"/>
</dbReference>
<dbReference type="InterPro" id="IPR000719">
    <property type="entry name" value="Prot_kinase_dom"/>
</dbReference>
<protein>
    <submittedName>
        <fullName evidence="7">AGC protein kinase</fullName>
    </submittedName>
</protein>
<sequence length="150" mass="16700">MVMDFVQGGDMYAHLRKFGAMSEARARLYIAEIALAISHLHALDIVYRDLKPENILLDADGHIKITDFVTHSFCGTESYMAPEMLLHLGHGKPIDWWCLGVVACEMMTGVHPFQAESQMRQLFNVVNADPVLPSTLSPEATSLIFGLLQV</sequence>
<dbReference type="GO" id="GO:0004674">
    <property type="term" value="F:protein serine/threonine kinase activity"/>
    <property type="evidence" value="ECO:0007669"/>
    <property type="project" value="UniProtKB-KW"/>
</dbReference>
<reference evidence="7 8" key="1">
    <citation type="submission" date="2012-04" db="EMBL/GenBank/DDBJ databases">
        <title>The Genome Sequence of Saprolegnia declina VS20.</title>
        <authorList>
            <consortium name="The Broad Institute Genome Sequencing Platform"/>
            <person name="Russ C."/>
            <person name="Nusbaum C."/>
            <person name="Tyler B."/>
            <person name="van West P."/>
            <person name="Dieguez-Uribeondo J."/>
            <person name="de Bruijn I."/>
            <person name="Tripathy S."/>
            <person name="Jiang R."/>
            <person name="Young S.K."/>
            <person name="Zeng Q."/>
            <person name="Gargeya S."/>
            <person name="Fitzgerald M."/>
            <person name="Haas B."/>
            <person name="Abouelleil A."/>
            <person name="Alvarado L."/>
            <person name="Arachchi H.M."/>
            <person name="Berlin A."/>
            <person name="Chapman S.B."/>
            <person name="Goldberg J."/>
            <person name="Griggs A."/>
            <person name="Gujja S."/>
            <person name="Hansen M."/>
            <person name="Howarth C."/>
            <person name="Imamovic A."/>
            <person name="Larimer J."/>
            <person name="McCowen C."/>
            <person name="Montmayeur A."/>
            <person name="Murphy C."/>
            <person name="Neiman D."/>
            <person name="Pearson M."/>
            <person name="Priest M."/>
            <person name="Roberts A."/>
            <person name="Saif S."/>
            <person name="Shea T."/>
            <person name="Sisk P."/>
            <person name="Sykes S."/>
            <person name="Wortman J."/>
            <person name="Nusbaum C."/>
            <person name="Birren B."/>
        </authorList>
    </citation>
    <scope>NUCLEOTIDE SEQUENCE [LARGE SCALE GENOMIC DNA]</scope>
    <source>
        <strain evidence="7 8">VS20</strain>
    </source>
</reference>
<keyword evidence="1" id="KW-0723">Serine/threonine-protein kinase</keyword>
<dbReference type="Pfam" id="PF00069">
    <property type="entry name" value="Pkinase"/>
    <property type="match status" value="1"/>
</dbReference>
<dbReference type="CDD" id="cd05123">
    <property type="entry name" value="STKc_AGC"/>
    <property type="match status" value="1"/>
</dbReference>
<dbReference type="PANTHER" id="PTHR24351">
    <property type="entry name" value="RIBOSOMAL PROTEIN S6 KINASE"/>
    <property type="match status" value="1"/>
</dbReference>
<feature type="domain" description="Protein kinase" evidence="6">
    <location>
        <begin position="1"/>
        <end position="150"/>
    </location>
</feature>
<dbReference type="EMBL" id="JH767164">
    <property type="protein sequence ID" value="EQC32428.1"/>
    <property type="molecule type" value="Genomic_DNA"/>
</dbReference>
<evidence type="ECO:0000256" key="1">
    <source>
        <dbReference type="ARBA" id="ARBA00022527"/>
    </source>
</evidence>
<keyword evidence="4 7" id="KW-0418">Kinase</keyword>
<dbReference type="GeneID" id="19950895"/>
<evidence type="ECO:0000313" key="7">
    <source>
        <dbReference type="EMBL" id="EQC32428.1"/>
    </source>
</evidence>
<dbReference type="PROSITE" id="PS50011">
    <property type="entry name" value="PROTEIN_KINASE_DOM"/>
    <property type="match status" value="1"/>
</dbReference>
<evidence type="ECO:0000313" key="8">
    <source>
        <dbReference type="Proteomes" id="UP000030762"/>
    </source>
</evidence>
<dbReference type="PROSITE" id="PS00108">
    <property type="entry name" value="PROTEIN_KINASE_ST"/>
    <property type="match status" value="1"/>
</dbReference>
<dbReference type="GO" id="GO:0005524">
    <property type="term" value="F:ATP binding"/>
    <property type="evidence" value="ECO:0007669"/>
    <property type="project" value="UniProtKB-KW"/>
</dbReference>
<gene>
    <name evidence="7" type="ORF">SDRG_10168</name>
</gene>
<dbReference type="InterPro" id="IPR008271">
    <property type="entry name" value="Ser/Thr_kinase_AS"/>
</dbReference>
<dbReference type="InterPro" id="IPR045270">
    <property type="entry name" value="STKc_AGC"/>
</dbReference>
<name>T0RJ82_SAPDV</name>
<dbReference type="OrthoDB" id="120617at2759"/>
<keyword evidence="5" id="KW-0067">ATP-binding</keyword>
<evidence type="ECO:0000256" key="4">
    <source>
        <dbReference type="ARBA" id="ARBA00022777"/>
    </source>
</evidence>
<keyword evidence="3" id="KW-0547">Nucleotide-binding</keyword>
<dbReference type="InParanoid" id="T0RJ82"/>
<keyword evidence="8" id="KW-1185">Reference proteome</keyword>
<dbReference type="VEuPathDB" id="FungiDB:SDRG_10168"/>
<dbReference type="Gene3D" id="1.10.510.10">
    <property type="entry name" value="Transferase(Phosphotransferase) domain 1"/>
    <property type="match status" value="1"/>
</dbReference>
<dbReference type="eggNOG" id="KOG0598">
    <property type="taxonomic scope" value="Eukaryota"/>
</dbReference>
<keyword evidence="2" id="KW-0808">Transferase</keyword>
<dbReference type="STRING" id="1156394.T0RJ82"/>
<organism evidence="7 8">
    <name type="scientific">Saprolegnia diclina (strain VS20)</name>
    <dbReference type="NCBI Taxonomy" id="1156394"/>
    <lineage>
        <taxon>Eukaryota</taxon>
        <taxon>Sar</taxon>
        <taxon>Stramenopiles</taxon>
        <taxon>Oomycota</taxon>
        <taxon>Saprolegniomycetes</taxon>
        <taxon>Saprolegniales</taxon>
        <taxon>Saprolegniaceae</taxon>
        <taxon>Saprolegnia</taxon>
    </lineage>
</organism>
<evidence type="ECO:0000256" key="3">
    <source>
        <dbReference type="ARBA" id="ARBA00022741"/>
    </source>
</evidence>
<dbReference type="SMART" id="SM00220">
    <property type="entry name" value="S_TKc"/>
    <property type="match status" value="1"/>
</dbReference>
<accession>T0RJ82</accession>
<evidence type="ECO:0000256" key="5">
    <source>
        <dbReference type="ARBA" id="ARBA00022840"/>
    </source>
</evidence>
<dbReference type="SUPFAM" id="SSF56112">
    <property type="entry name" value="Protein kinase-like (PK-like)"/>
    <property type="match status" value="1"/>
</dbReference>
<dbReference type="RefSeq" id="XP_008614369.1">
    <property type="nucleotide sequence ID" value="XM_008616147.1"/>
</dbReference>
<proteinExistence type="predicted"/>
<dbReference type="InterPro" id="IPR011009">
    <property type="entry name" value="Kinase-like_dom_sf"/>
</dbReference>
<dbReference type="AlphaFoldDB" id="T0RJ82"/>
<evidence type="ECO:0000256" key="2">
    <source>
        <dbReference type="ARBA" id="ARBA00022679"/>
    </source>
</evidence>